<dbReference type="GO" id="GO:0005789">
    <property type="term" value="C:endoplasmic reticulum membrane"/>
    <property type="evidence" value="ECO:0007669"/>
    <property type="project" value="UniProtKB-SubCell"/>
</dbReference>
<keyword evidence="6 8" id="KW-0472">Membrane</keyword>
<dbReference type="PANTHER" id="PTHR10868:SF1">
    <property type="entry name" value="SIGMA NON-OPIOID INTRACELLULAR RECEPTOR 1"/>
    <property type="match status" value="1"/>
</dbReference>
<comment type="similarity">
    <text evidence="2 8">Belongs to the ERG2 family.</text>
</comment>
<evidence type="ECO:0000313" key="10">
    <source>
        <dbReference type="Proteomes" id="UP000054266"/>
    </source>
</evidence>
<proteinExistence type="inferred from homology"/>
<evidence type="ECO:0000313" key="9">
    <source>
        <dbReference type="EMBL" id="KIW70688.1"/>
    </source>
</evidence>
<comment type="function">
    <text evidence="8">Catalyzes the reaction which results in unsaturation at C-7 in the B ring of sterols.</text>
</comment>
<evidence type="ECO:0000256" key="2">
    <source>
        <dbReference type="ARBA" id="ARBA00007141"/>
    </source>
</evidence>
<evidence type="ECO:0000256" key="3">
    <source>
        <dbReference type="ARBA" id="ARBA00022692"/>
    </source>
</evidence>
<dbReference type="PANTHER" id="PTHR10868">
    <property type="entry name" value="SIGMA 1-TYPE OPIOID RECEPTOR-RELATED"/>
    <property type="match status" value="1"/>
</dbReference>
<comment type="subcellular location">
    <subcellularLocation>
        <location evidence="1">Endoplasmic reticulum membrane</location>
    </subcellularLocation>
</comment>
<keyword evidence="3 8" id="KW-0812">Transmembrane</keyword>
<keyword evidence="10" id="KW-1185">Reference proteome</keyword>
<dbReference type="AlphaFoldDB" id="A0A0D2FQR4"/>
<gene>
    <name evidence="9" type="ORF">PV04_02933</name>
</gene>
<evidence type="ECO:0000256" key="8">
    <source>
        <dbReference type="RuleBase" id="RU368083"/>
    </source>
</evidence>
<feature type="transmembrane region" description="Helical" evidence="8">
    <location>
        <begin position="12"/>
        <end position="32"/>
    </location>
</feature>
<evidence type="ECO:0000256" key="7">
    <source>
        <dbReference type="ARBA" id="ARBA00029435"/>
    </source>
</evidence>
<dbReference type="HOGENOM" id="CLU_085469_0_0_1"/>
<keyword evidence="4" id="KW-0256">Endoplasmic reticulum</keyword>
<sequence length="245" mass="27218">MGNTTAETSSVAWKWSIRLLILALLAGLYTWADSVKSRWYIFDHVELQKLVDESLLLYPNSTAGVAHNIVSTLRAIHGPALIGVDPFPDADPSKPDISPISPYPDQWMFNNAGGAMGSMYIIHASITEYLIIFGTALGTEGHSGRHTADDYFMILEGEQWAYPAHSLTLERYPKGSMHHLRRGEVKQYKMHRGAWALELAQGWIPPMLPFGMADTVFSTLDLPTFARTAWLTGQKMIGCLLVGKI</sequence>
<protein>
    <recommendedName>
        <fullName evidence="8">C-8 sterol isomerase</fullName>
        <ecNumber evidence="8">5.-.-.-</ecNumber>
    </recommendedName>
    <alternativeName>
        <fullName evidence="8">Delta-8--delta-7 sterol isomerase</fullName>
    </alternativeName>
</protein>
<dbReference type="STRING" id="5601.A0A0D2FQR4"/>
<evidence type="ECO:0000256" key="4">
    <source>
        <dbReference type="ARBA" id="ARBA00022824"/>
    </source>
</evidence>
<reference evidence="9 10" key="1">
    <citation type="submission" date="2015-01" db="EMBL/GenBank/DDBJ databases">
        <title>The Genome Sequence of Capronia semiimmersa CBS27337.</title>
        <authorList>
            <consortium name="The Broad Institute Genomics Platform"/>
            <person name="Cuomo C."/>
            <person name="de Hoog S."/>
            <person name="Gorbushina A."/>
            <person name="Stielow B."/>
            <person name="Teixiera M."/>
            <person name="Abouelleil A."/>
            <person name="Chapman S.B."/>
            <person name="Priest M."/>
            <person name="Young S.K."/>
            <person name="Wortman J."/>
            <person name="Nusbaum C."/>
            <person name="Birren B."/>
        </authorList>
    </citation>
    <scope>NUCLEOTIDE SEQUENCE [LARGE SCALE GENOMIC DNA]</scope>
    <source>
        <strain evidence="9 10">CBS 27337</strain>
    </source>
</reference>
<evidence type="ECO:0000256" key="1">
    <source>
        <dbReference type="ARBA" id="ARBA00004586"/>
    </source>
</evidence>
<accession>A0A0D2FQR4</accession>
<dbReference type="EMBL" id="KN846957">
    <property type="protein sequence ID" value="KIW70688.1"/>
    <property type="molecule type" value="Genomic_DNA"/>
</dbReference>
<dbReference type="GO" id="GO:0006696">
    <property type="term" value="P:ergosterol biosynthetic process"/>
    <property type="evidence" value="ECO:0007669"/>
    <property type="project" value="TreeGrafter"/>
</dbReference>
<name>A0A0D2FQR4_9EURO</name>
<organism evidence="9 10">
    <name type="scientific">Phialophora macrospora</name>
    <dbReference type="NCBI Taxonomy" id="1851006"/>
    <lineage>
        <taxon>Eukaryota</taxon>
        <taxon>Fungi</taxon>
        <taxon>Dikarya</taxon>
        <taxon>Ascomycota</taxon>
        <taxon>Pezizomycotina</taxon>
        <taxon>Eurotiomycetes</taxon>
        <taxon>Chaetothyriomycetidae</taxon>
        <taxon>Chaetothyriales</taxon>
        <taxon>Herpotrichiellaceae</taxon>
        <taxon>Phialophora</taxon>
    </lineage>
</organism>
<evidence type="ECO:0000256" key="6">
    <source>
        <dbReference type="ARBA" id="ARBA00023136"/>
    </source>
</evidence>
<dbReference type="UniPathway" id="UPA00768"/>
<dbReference type="EC" id="5.-.-.-" evidence="8"/>
<comment type="pathway">
    <text evidence="7 8">Steroid metabolism; ergosterol biosynthesis.</text>
</comment>
<dbReference type="Proteomes" id="UP000054266">
    <property type="component" value="Unassembled WGS sequence"/>
</dbReference>
<dbReference type="InterPro" id="IPR006716">
    <property type="entry name" value="ERG2_sigma1_rcpt-like"/>
</dbReference>
<dbReference type="Pfam" id="PF04622">
    <property type="entry name" value="ERG2_Sigma1R"/>
    <property type="match status" value="1"/>
</dbReference>
<keyword evidence="5 8" id="KW-1133">Transmembrane helix</keyword>
<evidence type="ECO:0000256" key="5">
    <source>
        <dbReference type="ARBA" id="ARBA00022989"/>
    </source>
</evidence>